<dbReference type="Proteomes" id="UP000000763">
    <property type="component" value="Chromosome 8"/>
</dbReference>
<name>Q6YUE1_ORYSJ</name>
<accession>Q6YUE1</accession>
<dbReference type="AlphaFoldDB" id="Q6YUE1"/>
<evidence type="ECO:0000313" key="1">
    <source>
        <dbReference type="EMBL" id="BAD03886.1"/>
    </source>
</evidence>
<evidence type="ECO:0000313" key="2">
    <source>
        <dbReference type="Proteomes" id="UP000000763"/>
    </source>
</evidence>
<organism evidence="1 2">
    <name type="scientific">Oryza sativa subsp. japonica</name>
    <name type="common">Rice</name>
    <dbReference type="NCBI Taxonomy" id="39947"/>
    <lineage>
        <taxon>Eukaryota</taxon>
        <taxon>Viridiplantae</taxon>
        <taxon>Streptophyta</taxon>
        <taxon>Embryophyta</taxon>
        <taxon>Tracheophyta</taxon>
        <taxon>Spermatophyta</taxon>
        <taxon>Magnoliopsida</taxon>
        <taxon>Liliopsida</taxon>
        <taxon>Poales</taxon>
        <taxon>Poaceae</taxon>
        <taxon>BOP clade</taxon>
        <taxon>Oryzoideae</taxon>
        <taxon>Oryzeae</taxon>
        <taxon>Oryzinae</taxon>
        <taxon>Oryza</taxon>
        <taxon>Oryza sativa</taxon>
    </lineage>
</organism>
<sequence length="123" mass="13787">MSAHGNVSWGCVLIISNAIAGNYISSSVTKKYQHGAHVHRVMRDCERVAGDGGNGWHQESDEVGNEVPRGTAYRGVQLGWRMRAQAGQSRWRSTSPWWQSLVHWHPQWRRHEGQAKAVLASTS</sequence>
<protein>
    <submittedName>
        <fullName evidence="1">Uncharacterized protein</fullName>
    </submittedName>
</protein>
<proteinExistence type="predicted"/>
<dbReference type="EMBL" id="AP005870">
    <property type="protein sequence ID" value="BAD03886.1"/>
    <property type="molecule type" value="Genomic_DNA"/>
</dbReference>
<reference evidence="2" key="1">
    <citation type="journal article" date="2005" name="Nature">
        <title>The map-based sequence of the rice genome.</title>
        <authorList>
            <consortium name="International rice genome sequencing project (IRGSP)"/>
            <person name="Matsumoto T."/>
            <person name="Wu J."/>
            <person name="Kanamori H."/>
            <person name="Katayose Y."/>
            <person name="Fujisawa M."/>
            <person name="Namiki N."/>
            <person name="Mizuno H."/>
            <person name="Yamamoto K."/>
            <person name="Antonio B.A."/>
            <person name="Baba T."/>
            <person name="Sakata K."/>
            <person name="Nagamura Y."/>
            <person name="Aoki H."/>
            <person name="Arikawa K."/>
            <person name="Arita K."/>
            <person name="Bito T."/>
            <person name="Chiden Y."/>
            <person name="Fujitsuka N."/>
            <person name="Fukunaka R."/>
            <person name="Hamada M."/>
            <person name="Harada C."/>
            <person name="Hayashi A."/>
            <person name="Hijishita S."/>
            <person name="Honda M."/>
            <person name="Hosokawa S."/>
            <person name="Ichikawa Y."/>
            <person name="Idonuma A."/>
            <person name="Iijima M."/>
            <person name="Ikeda M."/>
            <person name="Ikeno M."/>
            <person name="Ito K."/>
            <person name="Ito S."/>
            <person name="Ito T."/>
            <person name="Ito Y."/>
            <person name="Ito Y."/>
            <person name="Iwabuchi A."/>
            <person name="Kamiya K."/>
            <person name="Karasawa W."/>
            <person name="Kurita K."/>
            <person name="Katagiri S."/>
            <person name="Kikuta A."/>
            <person name="Kobayashi H."/>
            <person name="Kobayashi N."/>
            <person name="Machita K."/>
            <person name="Maehara T."/>
            <person name="Masukawa M."/>
            <person name="Mizubayashi T."/>
            <person name="Mukai Y."/>
            <person name="Nagasaki H."/>
            <person name="Nagata Y."/>
            <person name="Naito S."/>
            <person name="Nakashima M."/>
            <person name="Nakama Y."/>
            <person name="Nakamichi Y."/>
            <person name="Nakamura M."/>
            <person name="Meguro A."/>
            <person name="Negishi M."/>
            <person name="Ohta I."/>
            <person name="Ohta T."/>
            <person name="Okamoto M."/>
            <person name="Ono N."/>
            <person name="Saji S."/>
            <person name="Sakaguchi M."/>
            <person name="Sakai K."/>
            <person name="Shibata M."/>
            <person name="Shimokawa T."/>
            <person name="Song J."/>
            <person name="Takazaki Y."/>
            <person name="Terasawa K."/>
            <person name="Tsugane M."/>
            <person name="Tsuji K."/>
            <person name="Ueda S."/>
            <person name="Waki K."/>
            <person name="Yamagata H."/>
            <person name="Yamamoto M."/>
            <person name="Yamamoto S."/>
            <person name="Yamane H."/>
            <person name="Yoshiki S."/>
            <person name="Yoshihara R."/>
            <person name="Yukawa K."/>
            <person name="Zhong H."/>
            <person name="Yano M."/>
            <person name="Yuan Q."/>
            <person name="Ouyang S."/>
            <person name="Liu J."/>
            <person name="Jones K.M."/>
            <person name="Gansberger K."/>
            <person name="Moffat K."/>
            <person name="Hill J."/>
            <person name="Bera J."/>
            <person name="Fadrosh D."/>
            <person name="Jin S."/>
            <person name="Johri S."/>
            <person name="Kim M."/>
            <person name="Overton L."/>
            <person name="Reardon M."/>
            <person name="Tsitrin T."/>
            <person name="Vuong H."/>
            <person name="Weaver B."/>
            <person name="Ciecko A."/>
            <person name="Tallon L."/>
            <person name="Jackson J."/>
            <person name="Pai G."/>
            <person name="Aken S.V."/>
            <person name="Utterback T."/>
            <person name="Reidmuller S."/>
            <person name="Feldblyum T."/>
            <person name="Hsiao J."/>
            <person name="Zismann V."/>
            <person name="Iobst S."/>
            <person name="de Vazeille A.R."/>
            <person name="Buell C.R."/>
            <person name="Ying K."/>
            <person name="Li Y."/>
            <person name="Lu T."/>
            <person name="Huang Y."/>
            <person name="Zhao Q."/>
            <person name="Feng Q."/>
            <person name="Zhang L."/>
            <person name="Zhu J."/>
            <person name="Weng Q."/>
            <person name="Mu J."/>
            <person name="Lu Y."/>
            <person name="Fan D."/>
            <person name="Liu Y."/>
            <person name="Guan J."/>
            <person name="Zhang Y."/>
            <person name="Yu S."/>
            <person name="Liu X."/>
            <person name="Zhang Y."/>
            <person name="Hong G."/>
            <person name="Han B."/>
            <person name="Choisne N."/>
            <person name="Demange N."/>
            <person name="Orjeda G."/>
            <person name="Samain S."/>
            <person name="Cattolico L."/>
            <person name="Pelletier E."/>
            <person name="Couloux A."/>
            <person name="Segurens B."/>
            <person name="Wincker P."/>
            <person name="D'Hont A."/>
            <person name="Scarpelli C."/>
            <person name="Weissenbach J."/>
            <person name="Salanoubat M."/>
            <person name="Quetier F."/>
            <person name="Yu Y."/>
            <person name="Kim H.R."/>
            <person name="Rambo T."/>
            <person name="Currie J."/>
            <person name="Collura K."/>
            <person name="Luo M."/>
            <person name="Yang T."/>
            <person name="Ammiraju J.S.S."/>
            <person name="Engler F."/>
            <person name="Soderlund C."/>
            <person name="Wing R.A."/>
            <person name="Palmer L.E."/>
            <person name="de la Bastide M."/>
            <person name="Spiegel L."/>
            <person name="Nascimento L."/>
            <person name="Zutavern T."/>
            <person name="O'Shaughnessy A."/>
            <person name="Dike S."/>
            <person name="Dedhia N."/>
            <person name="Preston R."/>
            <person name="Balija V."/>
            <person name="McCombie W.R."/>
            <person name="Chow T."/>
            <person name="Chen H."/>
            <person name="Chung M."/>
            <person name="Chen C."/>
            <person name="Shaw J."/>
            <person name="Wu H."/>
            <person name="Hsiao K."/>
            <person name="Chao Y."/>
            <person name="Chu M."/>
            <person name="Cheng C."/>
            <person name="Hour A."/>
            <person name="Lee P."/>
            <person name="Lin S."/>
            <person name="Lin Y."/>
            <person name="Liou J."/>
            <person name="Liu S."/>
            <person name="Hsing Y."/>
            <person name="Raghuvanshi S."/>
            <person name="Mohanty A."/>
            <person name="Bharti A.K."/>
            <person name="Gaur A."/>
            <person name="Gupta V."/>
            <person name="Kumar D."/>
            <person name="Ravi V."/>
            <person name="Vij S."/>
            <person name="Kapur A."/>
            <person name="Khurana P."/>
            <person name="Khurana P."/>
            <person name="Khurana J.P."/>
            <person name="Tyagi A.K."/>
            <person name="Gaikwad K."/>
            <person name="Singh A."/>
            <person name="Dalal V."/>
            <person name="Srivastava S."/>
            <person name="Dixit A."/>
            <person name="Pal A.K."/>
            <person name="Ghazi I.A."/>
            <person name="Yadav M."/>
            <person name="Pandit A."/>
            <person name="Bhargava A."/>
            <person name="Sureshbabu K."/>
            <person name="Batra K."/>
            <person name="Sharma T.R."/>
            <person name="Mohapatra T."/>
            <person name="Singh N.K."/>
            <person name="Messing J."/>
            <person name="Nelson A.B."/>
            <person name="Fuks G."/>
            <person name="Kavchok S."/>
            <person name="Keizer G."/>
            <person name="Linton E."/>
            <person name="Llaca V."/>
            <person name="Song R."/>
            <person name="Tanyolac B."/>
            <person name="Young S."/>
            <person name="Ho-Il K."/>
            <person name="Hahn J.H."/>
            <person name="Sangsakoo G."/>
            <person name="Vanavichit A."/>
            <person name="de Mattos Luiz.A.T."/>
            <person name="Zimmer P.D."/>
            <person name="Malone G."/>
            <person name="Dellagostin O."/>
            <person name="de Oliveira A.C."/>
            <person name="Bevan M."/>
            <person name="Bancroft I."/>
            <person name="Minx P."/>
            <person name="Cordum H."/>
            <person name="Wilson R."/>
            <person name="Cheng Z."/>
            <person name="Jin W."/>
            <person name="Jiang J."/>
            <person name="Leong S.A."/>
            <person name="Iwama H."/>
            <person name="Gojobori T."/>
            <person name="Itoh T."/>
            <person name="Niimura Y."/>
            <person name="Fujii Y."/>
            <person name="Habara T."/>
            <person name="Sakai H."/>
            <person name="Sato Y."/>
            <person name="Wilson G."/>
            <person name="Kumar K."/>
            <person name="McCouch S."/>
            <person name="Juretic N."/>
            <person name="Hoen D."/>
            <person name="Wright S."/>
            <person name="Bruskiewich R."/>
            <person name="Bureau T."/>
            <person name="Miyao A."/>
            <person name="Hirochika H."/>
            <person name="Nishikawa T."/>
            <person name="Kadowaki K."/>
            <person name="Sugiura M."/>
            <person name="Burr B."/>
            <person name="Sasaki T."/>
        </authorList>
    </citation>
    <scope>NUCLEOTIDE SEQUENCE [LARGE SCALE GENOMIC DNA]</scope>
    <source>
        <strain evidence="2">cv. Nipponbare</strain>
    </source>
</reference>
<gene>
    <name evidence="1" type="primary">B1049E04.15</name>
</gene>
<reference evidence="2" key="2">
    <citation type="journal article" date="2008" name="Nucleic Acids Res.">
        <title>The rice annotation project database (RAP-DB): 2008 update.</title>
        <authorList>
            <consortium name="The rice annotation project (RAP)"/>
        </authorList>
    </citation>
    <scope>GENOME REANNOTATION</scope>
    <source>
        <strain evidence="2">cv. Nipponbare</strain>
    </source>
</reference>